<evidence type="ECO:0000313" key="8">
    <source>
        <dbReference type="Proteomes" id="UP001627154"/>
    </source>
</evidence>
<dbReference type="PROSITE" id="PS50865">
    <property type="entry name" value="ZF_MYND_2"/>
    <property type="match status" value="1"/>
</dbReference>
<dbReference type="GO" id="GO:0008276">
    <property type="term" value="F:protein methyltransferase activity"/>
    <property type="evidence" value="ECO:0007669"/>
    <property type="project" value="UniProtKB-ARBA"/>
</dbReference>
<keyword evidence="1" id="KW-0479">Metal-binding</keyword>
<dbReference type="InterPro" id="IPR053010">
    <property type="entry name" value="SET_SmydA-8"/>
</dbReference>
<dbReference type="PROSITE" id="PS01360">
    <property type="entry name" value="ZF_MYND_1"/>
    <property type="match status" value="1"/>
</dbReference>
<dbReference type="Gene3D" id="2.170.270.10">
    <property type="entry name" value="SET domain"/>
    <property type="match status" value="1"/>
</dbReference>
<evidence type="ECO:0000313" key="7">
    <source>
        <dbReference type="EMBL" id="KAL3394008.1"/>
    </source>
</evidence>
<evidence type="ECO:0000256" key="1">
    <source>
        <dbReference type="ARBA" id="ARBA00022723"/>
    </source>
</evidence>
<dbReference type="Pfam" id="PF01753">
    <property type="entry name" value="zf-MYND"/>
    <property type="match status" value="1"/>
</dbReference>
<sequence length="485" mass="54614">MSTTYDELPEGACAVCDMTAFMRCSSCHREFYCGKEHQREDWPRHKDHCKAYEVLESPELGRHLVARRDLKPDEIIFSEAPIVWGPTAHLNDRVCVGCGKLGAYVARCPGCAWPACRHACDGLVDEAIHGFECKVLAAAKLLPRCDLLLALRCLVMRNKQPKRWRQLMKLSSHLESRGPGSEAHEETQKAIEYLRPFLQIDSELEKLLPQVCGIIDVNGLETNPPDGSMAIYEAACLLEHDCLPNTRLTFDPDTRGVPRINVIAVRDIKKGEHLSTSYTHVLWSTRMRREHLLSTKYFTCKCKRCADPTELDSHVGTLKCPCGKGYVTPDHPLKPDSDWSCKECPGLLSAGEVAQLTDRLGEEVEAAMSVPQKDIMTDLLMRLMVLLHPCHQHCLTIGHSMLQMLDPADPKKLELCERLLQTFDKVDPHGARLGVYYAIALRELATCPGQDKSQLLRRAIHYLRYEPKGTSGYVLREVCEADVFA</sequence>
<dbReference type="PANTHER" id="PTHR46455">
    <property type="entry name" value="SET AND MYND DOMAIN CONTAINING, ARTHROPOD-SPECIFIC, MEMBER 4, ISOFORM A"/>
    <property type="match status" value="1"/>
</dbReference>
<evidence type="ECO:0000256" key="3">
    <source>
        <dbReference type="ARBA" id="ARBA00022833"/>
    </source>
</evidence>
<accession>A0ABD2WMJ2</accession>
<dbReference type="EMBL" id="JBJJXI010000094">
    <property type="protein sequence ID" value="KAL3394008.1"/>
    <property type="molecule type" value="Genomic_DNA"/>
</dbReference>
<dbReference type="SUPFAM" id="SSF82199">
    <property type="entry name" value="SET domain"/>
    <property type="match status" value="1"/>
</dbReference>
<dbReference type="CDD" id="cd20071">
    <property type="entry name" value="SET_SMYD"/>
    <property type="match status" value="1"/>
</dbReference>
<dbReference type="GO" id="GO:0008270">
    <property type="term" value="F:zinc ion binding"/>
    <property type="evidence" value="ECO:0007669"/>
    <property type="project" value="UniProtKB-KW"/>
</dbReference>
<evidence type="ECO:0000259" key="6">
    <source>
        <dbReference type="PROSITE" id="PS50865"/>
    </source>
</evidence>
<reference evidence="7 8" key="1">
    <citation type="journal article" date="2024" name="bioRxiv">
        <title>A reference genome for Trichogramma kaykai: A tiny desert-dwelling parasitoid wasp with competing sex-ratio distorters.</title>
        <authorList>
            <person name="Culotta J."/>
            <person name="Lindsey A.R."/>
        </authorList>
    </citation>
    <scope>NUCLEOTIDE SEQUENCE [LARGE SCALE GENOMIC DNA]</scope>
    <source>
        <strain evidence="7 8">KSX58</strain>
    </source>
</reference>
<dbReference type="Gene3D" id="6.10.140.2220">
    <property type="match status" value="2"/>
</dbReference>
<dbReference type="GO" id="GO:0008170">
    <property type="term" value="F:N-methyltransferase activity"/>
    <property type="evidence" value="ECO:0007669"/>
    <property type="project" value="UniProtKB-ARBA"/>
</dbReference>
<feature type="domain" description="MYND-type" evidence="6">
    <location>
        <begin position="13"/>
        <end position="49"/>
    </location>
</feature>
<comment type="caution">
    <text evidence="7">The sequence shown here is derived from an EMBL/GenBank/DDBJ whole genome shotgun (WGS) entry which is preliminary data.</text>
</comment>
<dbReference type="Proteomes" id="UP001627154">
    <property type="component" value="Unassembled WGS sequence"/>
</dbReference>
<organism evidence="7 8">
    <name type="scientific">Trichogramma kaykai</name>
    <dbReference type="NCBI Taxonomy" id="54128"/>
    <lineage>
        <taxon>Eukaryota</taxon>
        <taxon>Metazoa</taxon>
        <taxon>Ecdysozoa</taxon>
        <taxon>Arthropoda</taxon>
        <taxon>Hexapoda</taxon>
        <taxon>Insecta</taxon>
        <taxon>Pterygota</taxon>
        <taxon>Neoptera</taxon>
        <taxon>Endopterygota</taxon>
        <taxon>Hymenoptera</taxon>
        <taxon>Apocrita</taxon>
        <taxon>Proctotrupomorpha</taxon>
        <taxon>Chalcidoidea</taxon>
        <taxon>Trichogrammatidae</taxon>
        <taxon>Trichogramma</taxon>
    </lineage>
</organism>
<keyword evidence="2 4" id="KW-0863">Zinc-finger</keyword>
<dbReference type="PROSITE" id="PS50280">
    <property type="entry name" value="SET"/>
    <property type="match status" value="1"/>
</dbReference>
<dbReference type="SUPFAM" id="SSF144232">
    <property type="entry name" value="HIT/MYND zinc finger-like"/>
    <property type="match status" value="1"/>
</dbReference>
<dbReference type="InterPro" id="IPR001214">
    <property type="entry name" value="SET_dom"/>
</dbReference>
<keyword evidence="8" id="KW-1185">Reference proteome</keyword>
<dbReference type="AlphaFoldDB" id="A0ABD2WMJ2"/>
<dbReference type="PANTHER" id="PTHR46455:SF2">
    <property type="entry name" value="AT24727P"/>
    <property type="match status" value="1"/>
</dbReference>
<evidence type="ECO:0008006" key="9">
    <source>
        <dbReference type="Google" id="ProtNLM"/>
    </source>
</evidence>
<keyword evidence="3" id="KW-0862">Zinc</keyword>
<dbReference type="Gene3D" id="1.10.220.160">
    <property type="match status" value="1"/>
</dbReference>
<evidence type="ECO:0000256" key="4">
    <source>
        <dbReference type="PROSITE-ProRule" id="PRU00134"/>
    </source>
</evidence>
<dbReference type="GO" id="GO:0008757">
    <property type="term" value="F:S-adenosylmethionine-dependent methyltransferase activity"/>
    <property type="evidence" value="ECO:0007669"/>
    <property type="project" value="UniProtKB-ARBA"/>
</dbReference>
<evidence type="ECO:0000256" key="2">
    <source>
        <dbReference type="ARBA" id="ARBA00022771"/>
    </source>
</evidence>
<dbReference type="Pfam" id="PF00856">
    <property type="entry name" value="SET"/>
    <property type="match status" value="1"/>
</dbReference>
<dbReference type="InterPro" id="IPR046341">
    <property type="entry name" value="SET_dom_sf"/>
</dbReference>
<evidence type="ECO:0000259" key="5">
    <source>
        <dbReference type="PROSITE" id="PS50280"/>
    </source>
</evidence>
<protein>
    <recommendedName>
        <fullName evidence="9">MYND-type domain-containing protein</fullName>
    </recommendedName>
</protein>
<name>A0ABD2WMJ2_9HYME</name>
<gene>
    <name evidence="7" type="ORF">TKK_011681</name>
</gene>
<dbReference type="InterPro" id="IPR002893">
    <property type="entry name" value="Znf_MYND"/>
</dbReference>
<feature type="domain" description="SET" evidence="5">
    <location>
        <begin position="50"/>
        <end position="279"/>
    </location>
</feature>
<proteinExistence type="predicted"/>